<dbReference type="PANTHER" id="PTHR30203">
    <property type="entry name" value="OUTER MEMBRANE CATION EFFLUX PROTEIN"/>
    <property type="match status" value="1"/>
</dbReference>
<feature type="transmembrane region" description="Helical" evidence="3">
    <location>
        <begin position="12"/>
        <end position="33"/>
    </location>
</feature>
<reference evidence="4 5" key="1">
    <citation type="submission" date="2022-06" db="EMBL/GenBank/DDBJ databases">
        <title>Runella sp. S5 genome sequencing.</title>
        <authorList>
            <person name="Park S."/>
        </authorList>
    </citation>
    <scope>NUCLEOTIDE SEQUENCE [LARGE SCALE GENOMIC DNA]</scope>
    <source>
        <strain evidence="4 5">S5</strain>
    </source>
</reference>
<accession>A0ABT1FVH5</accession>
<dbReference type="NCBIfam" id="TIGR01845">
    <property type="entry name" value="outer_NodT"/>
    <property type="match status" value="1"/>
</dbReference>
<keyword evidence="2" id="KW-1134">Transmembrane beta strand</keyword>
<proteinExistence type="inferred from homology"/>
<dbReference type="InterPro" id="IPR003423">
    <property type="entry name" value="OMP_efflux"/>
</dbReference>
<dbReference type="RefSeq" id="WP_253532303.1">
    <property type="nucleotide sequence ID" value="NZ_JAMZEL010000015.1"/>
</dbReference>
<keyword evidence="2" id="KW-0564">Palmitate</keyword>
<name>A0ABT1FVH5_9BACT</name>
<evidence type="ECO:0000256" key="3">
    <source>
        <dbReference type="SAM" id="Phobius"/>
    </source>
</evidence>
<evidence type="ECO:0000313" key="4">
    <source>
        <dbReference type="EMBL" id="MCP1385770.1"/>
    </source>
</evidence>
<dbReference type="PANTHER" id="PTHR30203:SF30">
    <property type="entry name" value="OUTER MEMBRANE PROTEIN-RELATED"/>
    <property type="match status" value="1"/>
</dbReference>
<dbReference type="PROSITE" id="PS51257">
    <property type="entry name" value="PROKAR_LIPOPROTEIN"/>
    <property type="match status" value="1"/>
</dbReference>
<keyword evidence="5" id="KW-1185">Reference proteome</keyword>
<evidence type="ECO:0000256" key="2">
    <source>
        <dbReference type="RuleBase" id="RU362097"/>
    </source>
</evidence>
<evidence type="ECO:0000256" key="1">
    <source>
        <dbReference type="ARBA" id="ARBA00007613"/>
    </source>
</evidence>
<dbReference type="Gene3D" id="2.20.200.10">
    <property type="entry name" value="Outer membrane efflux proteins (OEP)"/>
    <property type="match status" value="1"/>
</dbReference>
<dbReference type="InterPro" id="IPR010131">
    <property type="entry name" value="MdtP/NodT-like"/>
</dbReference>
<comment type="caution">
    <text evidence="4">The sequence shown here is derived from an EMBL/GenBank/DDBJ whole genome shotgun (WGS) entry which is preliminary data.</text>
</comment>
<keyword evidence="2 3" id="KW-0472">Membrane</keyword>
<dbReference type="SUPFAM" id="SSF56954">
    <property type="entry name" value="Outer membrane efflux proteins (OEP)"/>
    <property type="match status" value="1"/>
</dbReference>
<comment type="similarity">
    <text evidence="1 2">Belongs to the outer membrane factor (OMF) (TC 1.B.17) family.</text>
</comment>
<comment type="subcellular location">
    <subcellularLocation>
        <location evidence="2">Cell membrane</location>
        <topology evidence="2">Lipid-anchor</topology>
    </subcellularLocation>
</comment>
<keyword evidence="2 3" id="KW-0812">Transmembrane</keyword>
<evidence type="ECO:0000313" key="5">
    <source>
        <dbReference type="Proteomes" id="UP001204772"/>
    </source>
</evidence>
<dbReference type="EMBL" id="JAMZEL010000015">
    <property type="protein sequence ID" value="MCP1385770.1"/>
    <property type="molecule type" value="Genomic_DNA"/>
</dbReference>
<dbReference type="Gene3D" id="1.20.1600.10">
    <property type="entry name" value="Outer membrane efflux proteins (OEP)"/>
    <property type="match status" value="1"/>
</dbReference>
<keyword evidence="2" id="KW-0449">Lipoprotein</keyword>
<dbReference type="Pfam" id="PF02321">
    <property type="entry name" value="OEP"/>
    <property type="match status" value="2"/>
</dbReference>
<sequence>MELNHLKNAGRILNPASVTLLFSTLLFVVALSGCKVPQVATSRAILPVPETFSNNANTDTLNVATLNWRTYFADSTLNGLIDAALTNNLDLLTAYQRIEMARAGVRASEGLLRPTVAAGGMTGLRKFGLYTMDGAGNATTDITEGKLVPVNLPDLFIGLQSSWEVDIWKKLRNQQQSAISRYLASVEGKNWVITNLVADVSMAYYELLALDNELDIVRQTIQIQQNAFEIVKIQRQAAASNELAVEQFEAQLLNAQNLEIELLQAITEAENFLNTLLGRFPQPILRDKSRFNWAIPAQVGMGVPSDMLKNRPDIRASELELMATKTDVQVARAAFYPSLVLTGSLGLQAFSPKFLFSTPQSLAYSLVGNLAAPIVNRKGIEAQFSGAQAAQVEALYSYQKTILNAYVEVNNQLSNLTNLRRMFDLKTRETALLTRSISTSDKLYRTGRATYLEVLLAQQNALQGKLDLISTQKRQNQAMINLYRALGGGWK</sequence>
<gene>
    <name evidence="4" type="ORF">NCI00_25245</name>
</gene>
<protein>
    <submittedName>
        <fullName evidence="4">Efflux transporter outer membrane subunit</fullName>
    </submittedName>
</protein>
<organism evidence="4 5">
    <name type="scientific">Runella salmonicolor</name>
    <dbReference type="NCBI Taxonomy" id="2950278"/>
    <lineage>
        <taxon>Bacteria</taxon>
        <taxon>Pseudomonadati</taxon>
        <taxon>Bacteroidota</taxon>
        <taxon>Cytophagia</taxon>
        <taxon>Cytophagales</taxon>
        <taxon>Spirosomataceae</taxon>
        <taxon>Runella</taxon>
    </lineage>
</organism>
<keyword evidence="3" id="KW-1133">Transmembrane helix</keyword>
<dbReference type="Proteomes" id="UP001204772">
    <property type="component" value="Unassembled WGS sequence"/>
</dbReference>